<protein>
    <submittedName>
        <fullName evidence="5">DUF4190 domain-containing protein</fullName>
    </submittedName>
</protein>
<dbReference type="Pfam" id="PF13845">
    <property type="entry name" value="Septum_form"/>
    <property type="match status" value="1"/>
</dbReference>
<keyword evidence="6" id="KW-1185">Reference proteome</keyword>
<evidence type="ECO:0000259" key="4">
    <source>
        <dbReference type="Pfam" id="PF13845"/>
    </source>
</evidence>
<name>A0ABT6T934_9ACTN</name>
<evidence type="ECO:0000259" key="3">
    <source>
        <dbReference type="Pfam" id="PF13828"/>
    </source>
</evidence>
<evidence type="ECO:0000313" key="5">
    <source>
        <dbReference type="EMBL" id="MDI3423504.1"/>
    </source>
</evidence>
<comment type="caution">
    <text evidence="5">The sequence shown here is derived from an EMBL/GenBank/DDBJ whole genome shotgun (WGS) entry which is preliminary data.</text>
</comment>
<sequence>MAIPPPPQGPQPPPYGQGAPPPYGWQPPYPYPQQQPSTNGLAVTSMVLGILCFLPPLGLVLGLVALSQIKRNGQRGKGMAIAGVTLSSIGTAFLVLALSLGWASSFWGGFTGAADKSRDDRSAFSLAEGDCFDSPTGKLEGETYDVDIVDCAQPHDGEAYGNFRLDEGPYPGLDRISRLAEERCAAYSEGYFGDRAAASGNVYDYYFYPTARSWSLGDRTVTCLVGAEDGGKLTGSLRDTTGGGSDGGSGSTGGLDGGPGGLDGNPGEGAEVSVKTSHHFG</sequence>
<dbReference type="InterPro" id="IPR026004">
    <property type="entry name" value="Septum_form"/>
</dbReference>
<feature type="transmembrane region" description="Helical" evidence="2">
    <location>
        <begin position="41"/>
        <end position="66"/>
    </location>
</feature>
<reference evidence="5 6" key="1">
    <citation type="submission" date="2023-05" db="EMBL/GenBank/DDBJ databases">
        <title>Draft genome sequence of Streptomyces sp. B-S-A12 isolated from a cave soil in Thailand.</title>
        <authorList>
            <person name="Chamroensaksri N."/>
            <person name="Muangham S."/>
        </authorList>
    </citation>
    <scope>NUCLEOTIDE SEQUENCE [LARGE SCALE GENOMIC DNA]</scope>
    <source>
        <strain evidence="5 6">B-S-A12</strain>
    </source>
</reference>
<dbReference type="RefSeq" id="WP_282539346.1">
    <property type="nucleotide sequence ID" value="NZ_JASCIS010000056.1"/>
</dbReference>
<keyword evidence="2" id="KW-1133">Transmembrane helix</keyword>
<evidence type="ECO:0000256" key="2">
    <source>
        <dbReference type="SAM" id="Phobius"/>
    </source>
</evidence>
<organism evidence="5 6">
    <name type="scientific">Streptomyces luteolus</name>
    <dbReference type="NCBI Taxonomy" id="3043615"/>
    <lineage>
        <taxon>Bacteria</taxon>
        <taxon>Bacillati</taxon>
        <taxon>Actinomycetota</taxon>
        <taxon>Actinomycetes</taxon>
        <taxon>Kitasatosporales</taxon>
        <taxon>Streptomycetaceae</taxon>
        <taxon>Streptomyces</taxon>
    </lineage>
</organism>
<feature type="region of interest" description="Disordered" evidence="1">
    <location>
        <begin position="234"/>
        <end position="281"/>
    </location>
</feature>
<keyword evidence="2" id="KW-0812">Transmembrane</keyword>
<feature type="region of interest" description="Disordered" evidence="1">
    <location>
        <begin position="1"/>
        <end position="31"/>
    </location>
</feature>
<dbReference type="EMBL" id="JASCIS010000056">
    <property type="protein sequence ID" value="MDI3423504.1"/>
    <property type="molecule type" value="Genomic_DNA"/>
</dbReference>
<feature type="domain" description="DUF4190" evidence="3">
    <location>
        <begin position="41"/>
        <end position="97"/>
    </location>
</feature>
<gene>
    <name evidence="5" type="ORF">QIT00_34020</name>
</gene>
<accession>A0ABT6T934</accession>
<dbReference type="InterPro" id="IPR025241">
    <property type="entry name" value="DUF4190"/>
</dbReference>
<evidence type="ECO:0000256" key="1">
    <source>
        <dbReference type="SAM" id="MobiDB-lite"/>
    </source>
</evidence>
<dbReference type="Proteomes" id="UP001237105">
    <property type="component" value="Unassembled WGS sequence"/>
</dbReference>
<feature type="domain" description="Septum formation-related" evidence="4">
    <location>
        <begin position="129"/>
        <end position="229"/>
    </location>
</feature>
<feature type="compositionally biased region" description="Gly residues" evidence="1">
    <location>
        <begin position="241"/>
        <end position="267"/>
    </location>
</feature>
<dbReference type="Pfam" id="PF13828">
    <property type="entry name" value="DUF4190"/>
    <property type="match status" value="1"/>
</dbReference>
<evidence type="ECO:0000313" key="6">
    <source>
        <dbReference type="Proteomes" id="UP001237105"/>
    </source>
</evidence>
<keyword evidence="2" id="KW-0472">Membrane</keyword>
<proteinExistence type="predicted"/>
<feature type="transmembrane region" description="Helical" evidence="2">
    <location>
        <begin position="78"/>
        <end position="102"/>
    </location>
</feature>